<comment type="caution">
    <text evidence="1">The sequence shown here is derived from an EMBL/GenBank/DDBJ whole genome shotgun (WGS) entry which is preliminary data.</text>
</comment>
<sequence length="88" mass="9938">MASSTLCTNTTPYQAALRNHGGLEWNEIKGRIVTARDRFQVFKGKCDKPKKLAQNVQKKENQSSLYAGDICMVSEQTELLQNECMQDV</sequence>
<keyword evidence="2" id="KW-1185">Reference proteome</keyword>
<protein>
    <submittedName>
        <fullName evidence="1">Uncharacterized protein</fullName>
    </submittedName>
</protein>
<name>A0AAE1ECM4_9GAST</name>
<organism evidence="1 2">
    <name type="scientific">Elysia crispata</name>
    <name type="common">lettuce slug</name>
    <dbReference type="NCBI Taxonomy" id="231223"/>
    <lineage>
        <taxon>Eukaryota</taxon>
        <taxon>Metazoa</taxon>
        <taxon>Spiralia</taxon>
        <taxon>Lophotrochozoa</taxon>
        <taxon>Mollusca</taxon>
        <taxon>Gastropoda</taxon>
        <taxon>Heterobranchia</taxon>
        <taxon>Euthyneura</taxon>
        <taxon>Panpulmonata</taxon>
        <taxon>Sacoglossa</taxon>
        <taxon>Placobranchoidea</taxon>
        <taxon>Plakobranchidae</taxon>
        <taxon>Elysia</taxon>
    </lineage>
</organism>
<gene>
    <name evidence="1" type="ORF">RRG08_048382</name>
</gene>
<reference evidence="1" key="1">
    <citation type="journal article" date="2023" name="G3 (Bethesda)">
        <title>A reference genome for the long-term kleptoplast-retaining sea slug Elysia crispata morphotype clarki.</title>
        <authorList>
            <person name="Eastman K.E."/>
            <person name="Pendleton A.L."/>
            <person name="Shaikh M.A."/>
            <person name="Suttiyut T."/>
            <person name="Ogas R."/>
            <person name="Tomko P."/>
            <person name="Gavelis G."/>
            <person name="Widhalm J.R."/>
            <person name="Wisecaver J.H."/>
        </authorList>
    </citation>
    <scope>NUCLEOTIDE SEQUENCE</scope>
    <source>
        <strain evidence="1">ECLA1</strain>
    </source>
</reference>
<accession>A0AAE1ECM4</accession>
<proteinExistence type="predicted"/>
<dbReference type="AlphaFoldDB" id="A0AAE1ECM4"/>
<dbReference type="Proteomes" id="UP001283361">
    <property type="component" value="Unassembled WGS sequence"/>
</dbReference>
<dbReference type="EMBL" id="JAWDGP010000283">
    <property type="protein sequence ID" value="KAK3801795.1"/>
    <property type="molecule type" value="Genomic_DNA"/>
</dbReference>
<evidence type="ECO:0000313" key="1">
    <source>
        <dbReference type="EMBL" id="KAK3801795.1"/>
    </source>
</evidence>
<evidence type="ECO:0000313" key="2">
    <source>
        <dbReference type="Proteomes" id="UP001283361"/>
    </source>
</evidence>